<evidence type="ECO:0000256" key="1">
    <source>
        <dbReference type="ARBA" id="ARBA00012513"/>
    </source>
</evidence>
<dbReference type="SUPFAM" id="SSF56112">
    <property type="entry name" value="Protein kinase-like (PK-like)"/>
    <property type="match status" value="1"/>
</dbReference>
<dbReference type="InterPro" id="IPR036871">
    <property type="entry name" value="PX_dom_sf"/>
</dbReference>
<reference evidence="11 12" key="1">
    <citation type="journal article" date="2006" name="Nature">
        <title>Global trends of whole-genome duplications revealed by the ciliate Paramecium tetraurelia.</title>
        <authorList>
            <consortium name="Genoscope"/>
            <person name="Aury J.-M."/>
            <person name="Jaillon O."/>
            <person name="Duret L."/>
            <person name="Noel B."/>
            <person name="Jubin C."/>
            <person name="Porcel B.M."/>
            <person name="Segurens B."/>
            <person name="Daubin V."/>
            <person name="Anthouard V."/>
            <person name="Aiach N."/>
            <person name="Arnaiz O."/>
            <person name="Billaut A."/>
            <person name="Beisson J."/>
            <person name="Blanc I."/>
            <person name="Bouhouche K."/>
            <person name="Camara F."/>
            <person name="Duharcourt S."/>
            <person name="Guigo R."/>
            <person name="Gogendeau D."/>
            <person name="Katinka M."/>
            <person name="Keller A.-M."/>
            <person name="Kissmehl R."/>
            <person name="Klotz C."/>
            <person name="Koll F."/>
            <person name="Le Moue A."/>
            <person name="Lepere C."/>
            <person name="Malinsky S."/>
            <person name="Nowacki M."/>
            <person name="Nowak J.K."/>
            <person name="Plattner H."/>
            <person name="Poulain J."/>
            <person name="Ruiz F."/>
            <person name="Serrano V."/>
            <person name="Zagulski M."/>
            <person name="Dessen P."/>
            <person name="Betermier M."/>
            <person name="Weissenbach J."/>
            <person name="Scarpelli C."/>
            <person name="Schachter V."/>
            <person name="Sperling L."/>
            <person name="Meyer E."/>
            <person name="Cohen J."/>
            <person name="Wincker P."/>
        </authorList>
    </citation>
    <scope>NUCLEOTIDE SEQUENCE [LARGE SCALE GENOMIC DNA]</scope>
    <source>
        <strain evidence="11 12">Stock d4-2</strain>
    </source>
</reference>
<dbReference type="HOGENOM" id="CLU_502015_0_0_1"/>
<protein>
    <recommendedName>
        <fullName evidence="1">non-specific serine/threonine protein kinase</fullName>
        <ecNumber evidence="1">2.7.11.1</ecNumber>
    </recommendedName>
</protein>
<dbReference type="PANTHER" id="PTHR43671">
    <property type="entry name" value="SERINE/THREONINE-PROTEIN KINASE NEK"/>
    <property type="match status" value="1"/>
</dbReference>
<comment type="catalytic activity">
    <reaction evidence="7">
        <text>L-threonyl-[protein] + ATP = O-phospho-L-threonyl-[protein] + ADP + H(+)</text>
        <dbReference type="Rhea" id="RHEA:46608"/>
        <dbReference type="Rhea" id="RHEA-COMP:11060"/>
        <dbReference type="Rhea" id="RHEA-COMP:11605"/>
        <dbReference type="ChEBI" id="CHEBI:15378"/>
        <dbReference type="ChEBI" id="CHEBI:30013"/>
        <dbReference type="ChEBI" id="CHEBI:30616"/>
        <dbReference type="ChEBI" id="CHEBI:61977"/>
        <dbReference type="ChEBI" id="CHEBI:456216"/>
        <dbReference type="EC" id="2.7.11.1"/>
    </reaction>
</comment>
<keyword evidence="6" id="KW-0067">ATP-binding</keyword>
<proteinExistence type="predicted"/>
<feature type="domain" description="PX" evidence="10">
    <location>
        <begin position="1"/>
        <end position="138"/>
    </location>
</feature>
<keyword evidence="3" id="KW-0808">Transferase</keyword>
<dbReference type="InParanoid" id="A0EI62"/>
<dbReference type="STRING" id="5888.A0EI62"/>
<evidence type="ECO:0000259" key="10">
    <source>
        <dbReference type="PROSITE" id="PS50195"/>
    </source>
</evidence>
<keyword evidence="12" id="KW-1185">Reference proteome</keyword>
<evidence type="ECO:0000256" key="6">
    <source>
        <dbReference type="ARBA" id="ARBA00022840"/>
    </source>
</evidence>
<gene>
    <name evidence="11" type="ORF">GSPATT00027331001</name>
</gene>
<dbReference type="PROSITE" id="PS50195">
    <property type="entry name" value="PX"/>
    <property type="match status" value="1"/>
</dbReference>
<keyword evidence="5" id="KW-0418">Kinase</keyword>
<evidence type="ECO:0000259" key="9">
    <source>
        <dbReference type="PROSITE" id="PS50011"/>
    </source>
</evidence>
<evidence type="ECO:0000256" key="3">
    <source>
        <dbReference type="ARBA" id="ARBA00022679"/>
    </source>
</evidence>
<dbReference type="InterPro" id="IPR011009">
    <property type="entry name" value="Kinase-like_dom_sf"/>
</dbReference>
<evidence type="ECO:0000256" key="8">
    <source>
        <dbReference type="ARBA" id="ARBA00048679"/>
    </source>
</evidence>
<dbReference type="AlphaFoldDB" id="A0EI62"/>
<dbReference type="GeneID" id="5048161"/>
<evidence type="ECO:0000256" key="5">
    <source>
        <dbReference type="ARBA" id="ARBA00022777"/>
    </source>
</evidence>
<dbReference type="OrthoDB" id="294491at2759"/>
<evidence type="ECO:0000256" key="2">
    <source>
        <dbReference type="ARBA" id="ARBA00022527"/>
    </source>
</evidence>
<dbReference type="PANTHER" id="PTHR43671:SF98">
    <property type="entry name" value="SERINE_THREONINE-PROTEIN KINASE NEK11"/>
    <property type="match status" value="1"/>
</dbReference>
<organism evidence="11 12">
    <name type="scientific">Paramecium tetraurelia</name>
    <dbReference type="NCBI Taxonomy" id="5888"/>
    <lineage>
        <taxon>Eukaryota</taxon>
        <taxon>Sar</taxon>
        <taxon>Alveolata</taxon>
        <taxon>Ciliophora</taxon>
        <taxon>Intramacronucleata</taxon>
        <taxon>Oligohymenophorea</taxon>
        <taxon>Peniculida</taxon>
        <taxon>Parameciidae</taxon>
        <taxon>Paramecium</taxon>
    </lineage>
</organism>
<dbReference type="EC" id="2.7.11.1" evidence="1"/>
<dbReference type="InterPro" id="IPR001683">
    <property type="entry name" value="PX_dom"/>
</dbReference>
<evidence type="ECO:0000313" key="12">
    <source>
        <dbReference type="Proteomes" id="UP000000600"/>
    </source>
</evidence>
<dbReference type="PROSITE" id="PS50011">
    <property type="entry name" value="PROTEIN_KINASE_DOM"/>
    <property type="match status" value="1"/>
</dbReference>
<dbReference type="GO" id="GO:0005524">
    <property type="term" value="F:ATP binding"/>
    <property type="evidence" value="ECO:0007669"/>
    <property type="project" value="UniProtKB-KW"/>
</dbReference>
<keyword evidence="4" id="KW-0547">Nucleotide-binding</keyword>
<dbReference type="OMA" id="KTKMIFY"/>
<accession>A0EI62</accession>
<name>A0EI62_PARTE</name>
<evidence type="ECO:0000256" key="7">
    <source>
        <dbReference type="ARBA" id="ARBA00047899"/>
    </source>
</evidence>
<evidence type="ECO:0000313" key="11">
    <source>
        <dbReference type="EMBL" id="CAK95003.1"/>
    </source>
</evidence>
<dbReference type="Gene3D" id="3.30.1520.10">
    <property type="entry name" value="Phox-like domain"/>
    <property type="match status" value="1"/>
</dbReference>
<dbReference type="RefSeq" id="XP_001462376.1">
    <property type="nucleotide sequence ID" value="XM_001462339.1"/>
</dbReference>
<dbReference type="GO" id="GO:0035091">
    <property type="term" value="F:phosphatidylinositol binding"/>
    <property type="evidence" value="ECO:0007669"/>
    <property type="project" value="InterPro"/>
</dbReference>
<dbReference type="Pfam" id="PF00787">
    <property type="entry name" value="PX"/>
    <property type="match status" value="1"/>
</dbReference>
<dbReference type="EMBL" id="CT868680">
    <property type="protein sequence ID" value="CAK95003.1"/>
    <property type="molecule type" value="Genomic_DNA"/>
</dbReference>
<dbReference type="KEGG" id="ptm:GSPATT00027331001"/>
<feature type="domain" description="Protein kinase" evidence="9">
    <location>
        <begin position="131"/>
        <end position="421"/>
    </location>
</feature>
<dbReference type="SUPFAM" id="SSF64268">
    <property type="entry name" value="PX domain"/>
    <property type="match status" value="1"/>
</dbReference>
<keyword evidence="2" id="KW-0723">Serine/threonine-protein kinase</keyword>
<dbReference type="Gene3D" id="1.10.510.10">
    <property type="entry name" value="Transferase(Phosphotransferase) domain 1"/>
    <property type="match status" value="1"/>
</dbReference>
<dbReference type="Pfam" id="PF00069">
    <property type="entry name" value="Pkinase"/>
    <property type="match status" value="1"/>
</dbReference>
<dbReference type="InterPro" id="IPR000719">
    <property type="entry name" value="Prot_kinase_dom"/>
</dbReference>
<dbReference type="InterPro" id="IPR050660">
    <property type="entry name" value="NEK_Ser/Thr_kinase"/>
</dbReference>
<evidence type="ECO:0000256" key="4">
    <source>
        <dbReference type="ARBA" id="ARBA00022741"/>
    </source>
</evidence>
<comment type="catalytic activity">
    <reaction evidence="8">
        <text>L-seryl-[protein] + ATP = O-phospho-L-seryl-[protein] + ADP + H(+)</text>
        <dbReference type="Rhea" id="RHEA:17989"/>
        <dbReference type="Rhea" id="RHEA-COMP:9863"/>
        <dbReference type="Rhea" id="RHEA-COMP:11604"/>
        <dbReference type="ChEBI" id="CHEBI:15378"/>
        <dbReference type="ChEBI" id="CHEBI:29999"/>
        <dbReference type="ChEBI" id="CHEBI:30616"/>
        <dbReference type="ChEBI" id="CHEBI:83421"/>
        <dbReference type="ChEBI" id="CHEBI:456216"/>
        <dbReference type="EC" id="2.7.11.1"/>
    </reaction>
</comment>
<dbReference type="GO" id="GO:0004674">
    <property type="term" value="F:protein serine/threonine kinase activity"/>
    <property type="evidence" value="ECO:0000318"/>
    <property type="project" value="GO_Central"/>
</dbReference>
<dbReference type="CDD" id="cd06093">
    <property type="entry name" value="PX_domain"/>
    <property type="match status" value="1"/>
</dbReference>
<dbReference type="Proteomes" id="UP000000600">
    <property type="component" value="Unassembled WGS sequence"/>
</dbReference>
<sequence>MIYDAKIIGVETHSDNVLYKMRIINSQTLEYREIRVRYGFLSELHSQLQDLNQDYQLPQFPKKEFLYSIFRENAFIKQSEQMIAEYLSQLIKAPPPICKPLLEFLREGVDAVRQKELSREISSKSELLKLIKPEKVLKKSCFGKTTLCSLQGKKVILHKFYVLRHQSEQFFGHYFDTHLYFTDFTFICKVIHIFFLHQKLNFMDSMFGSTKQPRSCKSQHFAHFFSSQYKQDVVKLHSIEVYEGQNLEEIIKEKRIKKTPFTNIELGNLIQKLLDALVFLHNNQCYGNRVTATSIIINQDNLKLTGIQEPNERYKDKYLIDGLAFRTEQEYDTIYFPPEKLNQTQYNSKMADTWQFGVCIVKAALLCTNRELEGIHQPNIVHDLISEIKSQYGDEIANILMLSLKNSIQQRASIKDLHSLASQSSVIPFQKLFLNQNQDPPITFIRLNSLNNEEQQRLTDQLSKSTMLSIKINLYDQEVDNKEFDKLMQLLGDFAIIRDIEIILNKTRKANVSSILSSLASIKSLINLNLDLKGLEIDQNDIIYGISILKQMTMMQRFTLDCSSMDFINFLRAELDEKTKMIFYHESQLI</sequence>